<accession>G0ULC4</accession>
<proteinExistence type="predicted"/>
<name>G0ULC4_TRYCI</name>
<feature type="region of interest" description="Disordered" evidence="1">
    <location>
        <begin position="476"/>
        <end position="536"/>
    </location>
</feature>
<feature type="region of interest" description="Disordered" evidence="1">
    <location>
        <begin position="244"/>
        <end position="282"/>
    </location>
</feature>
<protein>
    <submittedName>
        <fullName evidence="2">Uncharacterized protein</fullName>
    </submittedName>
</protein>
<evidence type="ECO:0000313" key="2">
    <source>
        <dbReference type="EMBL" id="CCC90179.1"/>
    </source>
</evidence>
<dbReference type="VEuPathDB" id="TriTrypDB:TcIL3000_4_2700"/>
<feature type="compositionally biased region" description="Polar residues" evidence="1">
    <location>
        <begin position="249"/>
        <end position="259"/>
    </location>
</feature>
<feature type="compositionally biased region" description="Basic and acidic residues" evidence="1">
    <location>
        <begin position="483"/>
        <end position="492"/>
    </location>
</feature>
<feature type="non-terminal residue" evidence="2">
    <location>
        <position position="1"/>
    </location>
</feature>
<evidence type="ECO:0000256" key="1">
    <source>
        <dbReference type="SAM" id="MobiDB-lite"/>
    </source>
</evidence>
<feature type="region of interest" description="Disordered" evidence="1">
    <location>
        <begin position="789"/>
        <end position="815"/>
    </location>
</feature>
<feature type="region of interest" description="Disordered" evidence="1">
    <location>
        <begin position="108"/>
        <end position="127"/>
    </location>
</feature>
<organism evidence="2">
    <name type="scientific">Trypanosoma congolense (strain IL3000)</name>
    <dbReference type="NCBI Taxonomy" id="1068625"/>
    <lineage>
        <taxon>Eukaryota</taxon>
        <taxon>Discoba</taxon>
        <taxon>Euglenozoa</taxon>
        <taxon>Kinetoplastea</taxon>
        <taxon>Metakinetoplastina</taxon>
        <taxon>Trypanosomatida</taxon>
        <taxon>Trypanosomatidae</taxon>
        <taxon>Trypanosoma</taxon>
        <taxon>Nannomonas</taxon>
    </lineage>
</organism>
<feature type="compositionally biased region" description="Gly residues" evidence="1">
    <location>
        <begin position="58"/>
        <end position="75"/>
    </location>
</feature>
<reference evidence="2" key="1">
    <citation type="journal article" date="2012" name="Proc. Natl. Acad. Sci. U.S.A.">
        <title>Antigenic diversity is generated by distinct evolutionary mechanisms in African trypanosome species.</title>
        <authorList>
            <person name="Jackson A.P."/>
            <person name="Berry A."/>
            <person name="Aslett M."/>
            <person name="Allison H.C."/>
            <person name="Burton P."/>
            <person name="Vavrova-Anderson J."/>
            <person name="Brown R."/>
            <person name="Browne H."/>
            <person name="Corton N."/>
            <person name="Hauser H."/>
            <person name="Gamble J."/>
            <person name="Gilderthorp R."/>
            <person name="Marcello L."/>
            <person name="McQuillan J."/>
            <person name="Otto T.D."/>
            <person name="Quail M.A."/>
            <person name="Sanders M.J."/>
            <person name="van Tonder A."/>
            <person name="Ginger M.L."/>
            <person name="Field M.C."/>
            <person name="Barry J.D."/>
            <person name="Hertz-Fowler C."/>
            <person name="Berriman M."/>
        </authorList>
    </citation>
    <scope>NUCLEOTIDE SEQUENCE</scope>
    <source>
        <strain evidence="2">IL3000</strain>
    </source>
</reference>
<gene>
    <name evidence="2" type="ORF">TCIL3000_4_2700</name>
</gene>
<feature type="region of interest" description="Disordered" evidence="1">
    <location>
        <begin position="51"/>
        <end position="86"/>
    </location>
</feature>
<feature type="compositionally biased region" description="Basic and acidic residues" evidence="1">
    <location>
        <begin position="260"/>
        <end position="271"/>
    </location>
</feature>
<dbReference type="AlphaFoldDB" id="G0ULC4"/>
<sequence>GRNTGMRMRKDIPLHTLVDVGKVKLVFTLIYFSRTSPLQQREGPVVSLLRPPLDAGAAGEGGQGAGGGQAGGGSEGEAAVGGRRPSSPCVVGVKVLLNTPEEQLIKQQCQEGSQGADKGKSPAEGRAAAADMLPAAARADQLCVRAPPRTVNETASRLTRNDAISRLLEQGYSLRNKMERALDPAAPLEGPIAALAPLATSPYNNRRQTVPCLLPMLSSGDSSLQNPLLTAMNESVSGCSSSYSGNASTRSTAQCSTESISRHDDAARPESKPVMSRRPVRQRTTCIETIPTEGKYVEVDLSHISFYSGRATLGMEEMRIGIHLSKDVKTDEPVESYSSYVHRVPLAKGPDHHIVIGFQVRAFSESRSRMVISFYRVSSAPVSNPSCQTLLPDSSNVQRVLVEETLLGMCIVGLHSQSRDIVLHNPLTGEDPTQAYLCVRLRSGATSATSKGCSDGGKGQAKRVDFARPPQCIEVFHEGNNSEEDKLKDPKIKKNKGDRRRQSISQMDADVGDEPRAAFPSSPEVNTGGPKKNKLVVTNEDRVDEKPEAHSMWFQQVAPTEASTQTATNTSGKCDQTAPTAPAVCDPVTVGRPLDGSTSNRFRLHVVIRACKELPLVALRQDGLPMVPVAVPADQMENGVRSVVTADGSFLFIDSEHRTFTPPSTFFTVEDIYSSAGCTAASRGVVPDWYVESAVRGEYDRSHIVPWSQSPKYDYECVLSLPPEAVFLRQAEAEHRRSASQAAGLRKSDAVLQSSWTVDDQASEKTCKKLSPCLCYMRLTLWHYASKQNSGVGPNHENEDEELLGQRGTTGKVQS</sequence>
<dbReference type="EMBL" id="HE575317">
    <property type="protein sequence ID" value="CCC90179.1"/>
    <property type="molecule type" value="Genomic_DNA"/>
</dbReference>